<dbReference type="PROSITE" id="PS00478">
    <property type="entry name" value="LIM_DOMAIN_1"/>
    <property type="match status" value="1"/>
</dbReference>
<dbReference type="InterPro" id="IPR011016">
    <property type="entry name" value="Znf_RING-CH"/>
</dbReference>
<dbReference type="Pfam" id="PF00097">
    <property type="entry name" value="zf-C3HC4"/>
    <property type="match status" value="1"/>
</dbReference>
<name>A0ABP1PRN2_9HEXA</name>
<evidence type="ECO:0000313" key="11">
    <source>
        <dbReference type="Proteomes" id="UP001642540"/>
    </source>
</evidence>
<evidence type="ECO:0000259" key="9">
    <source>
        <dbReference type="PROSITE" id="PS50089"/>
    </source>
</evidence>
<dbReference type="CDD" id="cd08368">
    <property type="entry name" value="LIM"/>
    <property type="match status" value="1"/>
</dbReference>
<evidence type="ECO:0000256" key="6">
    <source>
        <dbReference type="PROSITE-ProRule" id="PRU00175"/>
    </source>
</evidence>
<dbReference type="Gene3D" id="3.30.40.10">
    <property type="entry name" value="Zinc/RING finger domain, C3HC4 (zinc finger)"/>
    <property type="match status" value="1"/>
</dbReference>
<evidence type="ECO:0000256" key="7">
    <source>
        <dbReference type="SAM" id="MobiDB-lite"/>
    </source>
</evidence>
<dbReference type="SMART" id="SM00744">
    <property type="entry name" value="RINGv"/>
    <property type="match status" value="1"/>
</dbReference>
<evidence type="ECO:0000256" key="5">
    <source>
        <dbReference type="PROSITE-ProRule" id="PRU00125"/>
    </source>
</evidence>
<evidence type="ECO:0000256" key="1">
    <source>
        <dbReference type="ARBA" id="ARBA00022723"/>
    </source>
</evidence>
<evidence type="ECO:0000313" key="10">
    <source>
        <dbReference type="EMBL" id="CAL8074754.1"/>
    </source>
</evidence>
<proteinExistence type="predicted"/>
<dbReference type="Pfam" id="PF00412">
    <property type="entry name" value="LIM"/>
    <property type="match status" value="1"/>
</dbReference>
<dbReference type="PROSITE" id="PS50023">
    <property type="entry name" value="LIM_DOMAIN_2"/>
    <property type="match status" value="1"/>
</dbReference>
<feature type="domain" description="LIM zinc-binding" evidence="8">
    <location>
        <begin position="9"/>
        <end position="71"/>
    </location>
</feature>
<evidence type="ECO:0000256" key="2">
    <source>
        <dbReference type="ARBA" id="ARBA00022771"/>
    </source>
</evidence>
<dbReference type="EMBL" id="CAXLJM020000007">
    <property type="protein sequence ID" value="CAL8074754.1"/>
    <property type="molecule type" value="Genomic_DNA"/>
</dbReference>
<comment type="caution">
    <text evidence="10">The sequence shown here is derived from an EMBL/GenBank/DDBJ whole genome shotgun (WGS) entry which is preliminary data.</text>
</comment>
<keyword evidence="2 6" id="KW-0863">Zinc-finger</keyword>
<dbReference type="InterPro" id="IPR013083">
    <property type="entry name" value="Znf_RING/FYVE/PHD"/>
</dbReference>
<keyword evidence="1 5" id="KW-0479">Metal-binding</keyword>
<gene>
    <name evidence="10" type="ORF">ODALV1_LOCUS2982</name>
</gene>
<accession>A0ABP1PRN2</accession>
<evidence type="ECO:0000256" key="3">
    <source>
        <dbReference type="ARBA" id="ARBA00022833"/>
    </source>
</evidence>
<feature type="region of interest" description="Disordered" evidence="7">
    <location>
        <begin position="205"/>
        <end position="243"/>
    </location>
</feature>
<evidence type="ECO:0000256" key="4">
    <source>
        <dbReference type="ARBA" id="ARBA00023038"/>
    </source>
</evidence>
<feature type="domain" description="RING-type" evidence="9">
    <location>
        <begin position="398"/>
        <end position="451"/>
    </location>
</feature>
<dbReference type="Proteomes" id="UP001642540">
    <property type="component" value="Unassembled WGS sequence"/>
</dbReference>
<dbReference type="InterPro" id="IPR018957">
    <property type="entry name" value="Znf_C3HC4_RING-type"/>
</dbReference>
<keyword evidence="3 5" id="KW-0862">Zinc</keyword>
<protein>
    <recommendedName>
        <fullName evidence="12">RING-type domain-containing protein</fullName>
    </recommendedName>
</protein>
<evidence type="ECO:0008006" key="12">
    <source>
        <dbReference type="Google" id="ProtNLM"/>
    </source>
</evidence>
<reference evidence="10 11" key="1">
    <citation type="submission" date="2024-08" db="EMBL/GenBank/DDBJ databases">
        <authorList>
            <person name="Cucini C."/>
            <person name="Frati F."/>
        </authorList>
    </citation>
    <scope>NUCLEOTIDE SEQUENCE [LARGE SCALE GENOMIC DNA]</scope>
</reference>
<dbReference type="Gene3D" id="2.10.110.10">
    <property type="entry name" value="Cysteine Rich Protein"/>
    <property type="match status" value="1"/>
</dbReference>
<feature type="region of interest" description="Disordered" evidence="7">
    <location>
        <begin position="105"/>
        <end position="130"/>
    </location>
</feature>
<feature type="compositionally biased region" description="Polar residues" evidence="7">
    <location>
        <begin position="115"/>
        <end position="130"/>
    </location>
</feature>
<dbReference type="InterPro" id="IPR001841">
    <property type="entry name" value="Znf_RING"/>
</dbReference>
<feature type="compositionally biased region" description="Polar residues" evidence="7">
    <location>
        <begin position="210"/>
        <end position="236"/>
    </location>
</feature>
<dbReference type="InterPro" id="IPR001781">
    <property type="entry name" value="Znf_LIM"/>
</dbReference>
<keyword evidence="4 5" id="KW-0440">LIM domain</keyword>
<evidence type="ECO:0000259" key="8">
    <source>
        <dbReference type="PROSITE" id="PS50023"/>
    </source>
</evidence>
<dbReference type="SMART" id="SM00132">
    <property type="entry name" value="LIM"/>
    <property type="match status" value="1"/>
</dbReference>
<keyword evidence="11" id="KW-1185">Reference proteome</keyword>
<dbReference type="PROSITE" id="PS50089">
    <property type="entry name" value="ZF_RING_2"/>
    <property type="match status" value="1"/>
</dbReference>
<dbReference type="SMART" id="SM00184">
    <property type="entry name" value="RING"/>
    <property type="match status" value="1"/>
</dbReference>
<dbReference type="CDD" id="cd16448">
    <property type="entry name" value="RING-H2"/>
    <property type="match status" value="1"/>
</dbReference>
<organism evidence="10 11">
    <name type="scientific">Orchesella dallaii</name>
    <dbReference type="NCBI Taxonomy" id="48710"/>
    <lineage>
        <taxon>Eukaryota</taxon>
        <taxon>Metazoa</taxon>
        <taxon>Ecdysozoa</taxon>
        <taxon>Arthropoda</taxon>
        <taxon>Hexapoda</taxon>
        <taxon>Collembola</taxon>
        <taxon>Entomobryomorpha</taxon>
        <taxon>Entomobryoidea</taxon>
        <taxon>Orchesellidae</taxon>
        <taxon>Orchesellinae</taxon>
        <taxon>Orchesella</taxon>
    </lineage>
</organism>
<sequence length="551" mass="62324">MKFFNMVGKHCARCTGGIYTVWRTSANKNFYHPHCFTCAICHVVLENTRECGIPNLKEIYCRECFKEYFSDNEKRVHKTSSISEEIENEILKQHAHNKSMKQHIEVRGSRAVRTGGTSQQQSPRRYHNRTSSALNEVNNGDASEAITEGSELIGMSSANSHRILPKPLHRIDCDLRHTNMNHTHSLIMDSEKLSKNYGVERKVSRIPRPTSASSKKCLTSKSNPKITNTSVNTPRTTRPAEVCPRSPLAKMGRSVSLVQPRKIQQPKVNDKYNLVSIGTETSSTSFCPSTPRPRSASSSTYPAKRQCAASFSTSTNNLRIVKPQINHNTSFKAPLTYRERFQNMKSGIPSTQDILSVISRESSELGAFKTFNQMHKPRYRAGGASSIPRRTYNITFDCPICIGSLVQSGTIDLREGTSKGNVVTHCGHLFHRECMENWLRIKGNNRCPICSTLCVPETLQSVYLECNVSVDENSKTILAKESCKFEKSTTANDAFEVLKSEYDILQTRYDEMLAENEEFSFKAAIASSLQSAYDMECRNRLQLQWYQKDKY</sequence>
<dbReference type="SUPFAM" id="SSF57850">
    <property type="entry name" value="RING/U-box"/>
    <property type="match status" value="1"/>
</dbReference>